<dbReference type="InterPro" id="IPR023214">
    <property type="entry name" value="HAD_sf"/>
</dbReference>
<dbReference type="InterPro" id="IPR023198">
    <property type="entry name" value="PGP-like_dom2"/>
</dbReference>
<reference evidence="1" key="1">
    <citation type="submission" date="2016-04" db="EMBL/GenBank/DDBJ databases">
        <authorList>
            <person name="Evans L.H."/>
            <person name="Alamgir A."/>
            <person name="Owens N."/>
            <person name="Weber N.D."/>
            <person name="Virtaneva K."/>
            <person name="Barbian K."/>
            <person name="Babar A."/>
            <person name="Rosenke K."/>
        </authorList>
    </citation>
    <scope>NUCLEOTIDE SEQUENCE</scope>
    <source>
        <strain evidence="1">86</strain>
    </source>
</reference>
<dbReference type="GO" id="GO:0006281">
    <property type="term" value="P:DNA repair"/>
    <property type="evidence" value="ECO:0007669"/>
    <property type="project" value="TreeGrafter"/>
</dbReference>
<sequence>MKYKGIFFDFDYTLGDATDAILAGFAHGMTALGYPVPEREAARRTVGLVLEDAYTSLSGDSSEEGRGRFRTLFSEVARPMQAQGVPLCEGAAELIRALRAAGVSTAVVSTKHTPTLVGILAGHGLEGEFSSILGGDVVQHPKPDPEGIMTAMARQGLAPEDVLYCGDTIIDAETAARAGVDFCAVLNGTTPGEAFEAYPHVHIAPNLVELKGWLGI</sequence>
<dbReference type="PANTHER" id="PTHR43434:SF1">
    <property type="entry name" value="PHOSPHOGLYCOLATE PHOSPHATASE"/>
    <property type="match status" value="1"/>
</dbReference>
<dbReference type="AlphaFoldDB" id="A0A212KD30"/>
<dbReference type="SUPFAM" id="SSF56784">
    <property type="entry name" value="HAD-like"/>
    <property type="match status" value="1"/>
</dbReference>
<name>A0A212KD30_9FIRM</name>
<protein>
    <submittedName>
        <fullName evidence="1">HAD-superfamily hydrolase, subfamily IA, variant 1 family protein</fullName>
    </submittedName>
</protein>
<proteinExistence type="predicted"/>
<dbReference type="Gene3D" id="3.40.50.1000">
    <property type="entry name" value="HAD superfamily/HAD-like"/>
    <property type="match status" value="1"/>
</dbReference>
<dbReference type="InterPro" id="IPR036412">
    <property type="entry name" value="HAD-like_sf"/>
</dbReference>
<accession>A0A212KD30</accession>
<gene>
    <name evidence="1" type="ORF">KL86CLO1_12692</name>
</gene>
<dbReference type="Gene3D" id="1.10.150.240">
    <property type="entry name" value="Putative phosphatase, domain 2"/>
    <property type="match status" value="1"/>
</dbReference>
<dbReference type="EMBL" id="FLUN01000001">
    <property type="protein sequence ID" value="SBW09593.1"/>
    <property type="molecule type" value="Genomic_DNA"/>
</dbReference>
<evidence type="ECO:0000313" key="1">
    <source>
        <dbReference type="EMBL" id="SBW09593.1"/>
    </source>
</evidence>
<dbReference type="SFLD" id="SFLDG01129">
    <property type="entry name" value="C1.5:_HAD__Beta-PGM__Phosphata"/>
    <property type="match status" value="1"/>
</dbReference>
<dbReference type="GO" id="GO:0008967">
    <property type="term" value="F:phosphoglycolate phosphatase activity"/>
    <property type="evidence" value="ECO:0007669"/>
    <property type="project" value="TreeGrafter"/>
</dbReference>
<dbReference type="InterPro" id="IPR050155">
    <property type="entry name" value="HAD-like_hydrolase_sf"/>
</dbReference>
<dbReference type="Pfam" id="PF13419">
    <property type="entry name" value="HAD_2"/>
    <property type="match status" value="1"/>
</dbReference>
<keyword evidence="1" id="KW-0378">Hydrolase</keyword>
<dbReference type="SFLD" id="SFLDS00003">
    <property type="entry name" value="Haloacid_Dehalogenase"/>
    <property type="match status" value="1"/>
</dbReference>
<dbReference type="InterPro" id="IPR041492">
    <property type="entry name" value="HAD_2"/>
</dbReference>
<dbReference type="PANTHER" id="PTHR43434">
    <property type="entry name" value="PHOSPHOGLYCOLATE PHOSPHATASE"/>
    <property type="match status" value="1"/>
</dbReference>
<dbReference type="InterPro" id="IPR006439">
    <property type="entry name" value="HAD-SF_hydro_IA"/>
</dbReference>
<dbReference type="PRINTS" id="PR00413">
    <property type="entry name" value="HADHALOGNASE"/>
</dbReference>
<organism evidence="1">
    <name type="scientific">uncultured Eubacteriales bacterium</name>
    <dbReference type="NCBI Taxonomy" id="172733"/>
    <lineage>
        <taxon>Bacteria</taxon>
        <taxon>Bacillati</taxon>
        <taxon>Bacillota</taxon>
        <taxon>Clostridia</taxon>
        <taxon>Eubacteriales</taxon>
        <taxon>environmental samples</taxon>
    </lineage>
</organism>